<dbReference type="InterPro" id="IPR058196">
    <property type="entry name" value="zf-C2H2_STOP1/2_C"/>
</dbReference>
<evidence type="ECO:0000256" key="3">
    <source>
        <dbReference type="ARBA" id="ARBA00022737"/>
    </source>
</evidence>
<dbReference type="Pfam" id="PF23115">
    <property type="entry name" value="zf-C2H2_STOP2_3rd"/>
    <property type="match status" value="1"/>
</dbReference>
<reference evidence="13" key="3">
    <citation type="submission" date="2018-08" db="UniProtKB">
        <authorList>
            <consortium name="EnsemblPlants"/>
        </authorList>
    </citation>
    <scope>IDENTIFICATION</scope>
    <source>
        <strain evidence="13">cv. Bd21</strain>
    </source>
</reference>
<feature type="compositionally biased region" description="Low complexity" evidence="9">
    <location>
        <begin position="193"/>
        <end position="213"/>
    </location>
</feature>
<keyword evidence="8" id="KW-0539">Nucleus</keyword>
<dbReference type="EMBL" id="CM000882">
    <property type="protein sequence ID" value="PNT66462.1"/>
    <property type="molecule type" value="Genomic_DNA"/>
</dbReference>
<evidence type="ECO:0000256" key="7">
    <source>
        <dbReference type="ARBA" id="ARBA00023163"/>
    </source>
</evidence>
<dbReference type="PANTHER" id="PTHR46352">
    <property type="entry name" value="PROTEIN SENSITIVE TO PROTON RHIZOTOXICITY 1"/>
    <property type="match status" value="1"/>
</dbReference>
<evidence type="ECO:0000256" key="1">
    <source>
        <dbReference type="ARBA" id="ARBA00004123"/>
    </source>
</evidence>
<evidence type="ECO:0000256" key="5">
    <source>
        <dbReference type="ARBA" id="ARBA00022833"/>
    </source>
</evidence>
<protein>
    <recommendedName>
        <fullName evidence="15">C2H2-type domain-containing protein</fullName>
    </recommendedName>
</protein>
<evidence type="ECO:0000313" key="12">
    <source>
        <dbReference type="EMBL" id="PNT66462.1"/>
    </source>
</evidence>
<keyword evidence="2" id="KW-0479">Metal-binding</keyword>
<keyword evidence="3" id="KW-0677">Repeat</keyword>
<organism evidence="12">
    <name type="scientific">Brachypodium distachyon</name>
    <name type="common">Purple false brome</name>
    <name type="synonym">Trachynia distachya</name>
    <dbReference type="NCBI Taxonomy" id="15368"/>
    <lineage>
        <taxon>Eukaryota</taxon>
        <taxon>Viridiplantae</taxon>
        <taxon>Streptophyta</taxon>
        <taxon>Embryophyta</taxon>
        <taxon>Tracheophyta</taxon>
        <taxon>Spermatophyta</taxon>
        <taxon>Magnoliopsida</taxon>
        <taxon>Liliopsida</taxon>
        <taxon>Poales</taxon>
        <taxon>Poaceae</taxon>
        <taxon>BOP clade</taxon>
        <taxon>Pooideae</taxon>
        <taxon>Stipodae</taxon>
        <taxon>Brachypodieae</taxon>
        <taxon>Brachypodium</taxon>
    </lineage>
</organism>
<proteinExistence type="predicted"/>
<accession>A0A2K2CWR1</accession>
<dbReference type="EnsemblPlants" id="PNT66462">
    <property type="protein sequence ID" value="PNT66462"/>
    <property type="gene ID" value="BRADI_3g12480v3"/>
</dbReference>
<dbReference type="OrthoDB" id="8113227at2759"/>
<feature type="domain" description="STOP2/WIP2-like C2H2-type zinc finger" evidence="10">
    <location>
        <begin position="215"/>
        <end position="249"/>
    </location>
</feature>
<comment type="subcellular location">
    <subcellularLocation>
        <location evidence="1">Nucleus</location>
    </subcellularLocation>
</comment>
<keyword evidence="5" id="KW-0862">Zinc</keyword>
<dbReference type="PANTHER" id="PTHR46352:SF8">
    <property type="entry name" value="PROTEIN SENSITIVE TO PROTON RHIZOTOXICITY 2"/>
    <property type="match status" value="1"/>
</dbReference>
<feature type="domain" description="STOP1/2-like C2H2-type zinc finger" evidence="11">
    <location>
        <begin position="280"/>
        <end position="305"/>
    </location>
</feature>
<evidence type="ECO:0000259" key="10">
    <source>
        <dbReference type="Pfam" id="PF23115"/>
    </source>
</evidence>
<dbReference type="GO" id="GO:0010447">
    <property type="term" value="P:response to acidic pH"/>
    <property type="evidence" value="ECO:0007669"/>
    <property type="project" value="InterPro"/>
</dbReference>
<evidence type="ECO:0000313" key="14">
    <source>
        <dbReference type="Proteomes" id="UP000008810"/>
    </source>
</evidence>
<keyword evidence="6" id="KW-0805">Transcription regulation</keyword>
<evidence type="ECO:0000256" key="8">
    <source>
        <dbReference type="ARBA" id="ARBA00023242"/>
    </source>
</evidence>
<evidence type="ECO:0000256" key="4">
    <source>
        <dbReference type="ARBA" id="ARBA00022771"/>
    </source>
</evidence>
<keyword evidence="4" id="KW-0863">Zinc-finger</keyword>
<sequence>MSPVMDNYEQLDVELEKVQLLHPLVGLVVHSRGDVDPVVVADAGAIVQEIVASSSSMMYAFQHLCGAAGAATTSAPMQLCRCRTAGCSDHQLQAMEDHEADMMQQQHSGFYDDDGTFGKPPAVAVAVAQQEAATDVVQQEAASPGSGTSTTATTIIELDAAELLAKYTDYCQVCGKGFKREANSRAHGDQYKSKAALASPLSMPSSSPASNSSKFSCPQEGCRRNMRHVRFTPLSSVICAKNHYKRSHCPKMYVCNRCGRKHFSVLSDLRTHEKHCGHSRWLCSCGTTFSRKDKLAGHVSTFAGHHSVAAAARDQRTIY</sequence>
<dbReference type="AlphaFoldDB" id="A0A2K2CWR1"/>
<dbReference type="InParanoid" id="A0A2K2CWR1"/>
<evidence type="ECO:0008006" key="15">
    <source>
        <dbReference type="Google" id="ProtNLM"/>
    </source>
</evidence>
<dbReference type="Pfam" id="PF23118">
    <property type="entry name" value="zf-C2H2_STOP2_C"/>
    <property type="match status" value="1"/>
</dbReference>
<feature type="region of interest" description="Disordered" evidence="9">
    <location>
        <begin position="185"/>
        <end position="213"/>
    </location>
</feature>
<reference evidence="12" key="2">
    <citation type="submission" date="2017-06" db="EMBL/GenBank/DDBJ databases">
        <title>WGS assembly of Brachypodium distachyon.</title>
        <authorList>
            <consortium name="The International Brachypodium Initiative"/>
            <person name="Lucas S."/>
            <person name="Harmon-Smith M."/>
            <person name="Lail K."/>
            <person name="Tice H."/>
            <person name="Grimwood J."/>
            <person name="Bruce D."/>
            <person name="Barry K."/>
            <person name="Shu S."/>
            <person name="Lindquist E."/>
            <person name="Wang M."/>
            <person name="Pitluck S."/>
            <person name="Vogel J.P."/>
            <person name="Garvin D.F."/>
            <person name="Mockler T.C."/>
            <person name="Schmutz J."/>
            <person name="Rokhsar D."/>
            <person name="Bevan M.W."/>
        </authorList>
    </citation>
    <scope>NUCLEOTIDE SEQUENCE</scope>
    <source>
        <strain evidence="12">Bd21</strain>
    </source>
</reference>
<evidence type="ECO:0000256" key="2">
    <source>
        <dbReference type="ARBA" id="ARBA00022723"/>
    </source>
</evidence>
<dbReference type="Proteomes" id="UP000008810">
    <property type="component" value="Chromosome 3"/>
</dbReference>
<evidence type="ECO:0000256" key="9">
    <source>
        <dbReference type="SAM" id="MobiDB-lite"/>
    </source>
</evidence>
<gene>
    <name evidence="12" type="ORF">BRADI_3g12480v3</name>
</gene>
<evidence type="ECO:0000259" key="11">
    <source>
        <dbReference type="Pfam" id="PF23118"/>
    </source>
</evidence>
<dbReference type="InterPro" id="IPR059161">
    <property type="entry name" value="Znf-C2H2_STOP1/2_3rd"/>
</dbReference>
<dbReference type="Gramene" id="PNT66462">
    <property type="protein sequence ID" value="PNT66462"/>
    <property type="gene ID" value="BRADI_3g12480v3"/>
</dbReference>
<evidence type="ECO:0000256" key="6">
    <source>
        <dbReference type="ARBA" id="ARBA00023015"/>
    </source>
</evidence>
<name>A0A2K2CWR1_BRADI</name>
<evidence type="ECO:0000313" key="13">
    <source>
        <dbReference type="EnsemblPlants" id="PNT66462"/>
    </source>
</evidence>
<dbReference type="ExpressionAtlas" id="A0A2K2CWR1">
    <property type="expression patterns" value="baseline"/>
</dbReference>
<keyword evidence="7" id="KW-0804">Transcription</keyword>
<dbReference type="STRING" id="15368.A0A2K2CWR1"/>
<dbReference type="GO" id="GO:0010044">
    <property type="term" value="P:response to aluminum ion"/>
    <property type="evidence" value="ECO:0007669"/>
    <property type="project" value="InterPro"/>
</dbReference>
<keyword evidence="14" id="KW-1185">Reference proteome</keyword>
<dbReference type="InterPro" id="IPR044300">
    <property type="entry name" value="STOP1/2"/>
</dbReference>
<reference evidence="12 13" key="1">
    <citation type="journal article" date="2010" name="Nature">
        <title>Genome sequencing and analysis of the model grass Brachypodium distachyon.</title>
        <authorList>
            <consortium name="International Brachypodium Initiative"/>
        </authorList>
    </citation>
    <scope>NUCLEOTIDE SEQUENCE [LARGE SCALE GENOMIC DNA]</scope>
    <source>
        <strain evidence="12 13">Bd21</strain>
    </source>
</reference>